<keyword evidence="3" id="KW-0808">Transferase</keyword>
<comment type="catalytic activity">
    <reaction evidence="8">
        <text>L-seryl-[protein] + ATP = O-phospho-L-seryl-[protein] + ADP + H(+)</text>
        <dbReference type="Rhea" id="RHEA:17989"/>
        <dbReference type="Rhea" id="RHEA-COMP:9863"/>
        <dbReference type="Rhea" id="RHEA-COMP:11604"/>
        <dbReference type="ChEBI" id="CHEBI:15378"/>
        <dbReference type="ChEBI" id="CHEBI:29999"/>
        <dbReference type="ChEBI" id="CHEBI:30616"/>
        <dbReference type="ChEBI" id="CHEBI:83421"/>
        <dbReference type="ChEBI" id="CHEBI:456216"/>
        <dbReference type="EC" id="2.7.11.1"/>
    </reaction>
</comment>
<accession>A0AAV5GB26</accession>
<feature type="compositionally biased region" description="Low complexity" evidence="9">
    <location>
        <begin position="380"/>
        <end position="390"/>
    </location>
</feature>
<feature type="region of interest" description="Disordered" evidence="9">
    <location>
        <begin position="299"/>
        <end position="425"/>
    </location>
</feature>
<protein>
    <recommendedName>
        <fullName evidence="1">non-specific serine/threonine protein kinase</fullName>
        <ecNumber evidence="1">2.7.11.1</ecNumber>
    </recommendedName>
</protein>
<dbReference type="SUPFAM" id="SSF56112">
    <property type="entry name" value="Protein kinase-like (PK-like)"/>
    <property type="match status" value="1"/>
</dbReference>
<feature type="compositionally biased region" description="Low complexity" evidence="9">
    <location>
        <begin position="650"/>
        <end position="678"/>
    </location>
</feature>
<dbReference type="InterPro" id="IPR008271">
    <property type="entry name" value="Ser/Thr_kinase_AS"/>
</dbReference>
<evidence type="ECO:0000256" key="7">
    <source>
        <dbReference type="ARBA" id="ARBA00047899"/>
    </source>
</evidence>
<dbReference type="GO" id="GO:0005737">
    <property type="term" value="C:cytoplasm"/>
    <property type="evidence" value="ECO:0007669"/>
    <property type="project" value="TreeGrafter"/>
</dbReference>
<dbReference type="Pfam" id="PF00069">
    <property type="entry name" value="Pkinase"/>
    <property type="match status" value="1"/>
</dbReference>
<dbReference type="Proteomes" id="UP001342314">
    <property type="component" value="Unassembled WGS sequence"/>
</dbReference>
<reference evidence="11 12" key="1">
    <citation type="submission" date="2021-12" db="EMBL/GenBank/DDBJ databases">
        <title>High titer production of polyol ester of fatty acids by Rhodotorula paludigena BS15 towards product separation-free biomass refinery.</title>
        <authorList>
            <person name="Mano J."/>
            <person name="Ono H."/>
            <person name="Tanaka T."/>
            <person name="Naito K."/>
            <person name="Sushida H."/>
            <person name="Ike M."/>
            <person name="Tokuyasu K."/>
            <person name="Kitaoka M."/>
        </authorList>
    </citation>
    <scope>NUCLEOTIDE SEQUENCE [LARGE SCALE GENOMIC DNA]</scope>
    <source>
        <strain evidence="11 12">BS15</strain>
    </source>
</reference>
<evidence type="ECO:0000259" key="10">
    <source>
        <dbReference type="PROSITE" id="PS50011"/>
    </source>
</evidence>
<feature type="compositionally biased region" description="Low complexity" evidence="9">
    <location>
        <begin position="1083"/>
        <end position="1092"/>
    </location>
</feature>
<feature type="compositionally biased region" description="Low complexity" evidence="9">
    <location>
        <begin position="847"/>
        <end position="865"/>
    </location>
</feature>
<evidence type="ECO:0000256" key="3">
    <source>
        <dbReference type="ARBA" id="ARBA00022679"/>
    </source>
</evidence>
<feature type="compositionally biased region" description="Low complexity" evidence="9">
    <location>
        <begin position="344"/>
        <end position="357"/>
    </location>
</feature>
<dbReference type="InterPro" id="IPR011009">
    <property type="entry name" value="Kinase-like_dom_sf"/>
</dbReference>
<comment type="catalytic activity">
    <reaction evidence="7">
        <text>L-threonyl-[protein] + ATP = O-phospho-L-threonyl-[protein] + ADP + H(+)</text>
        <dbReference type="Rhea" id="RHEA:46608"/>
        <dbReference type="Rhea" id="RHEA-COMP:11060"/>
        <dbReference type="Rhea" id="RHEA-COMP:11605"/>
        <dbReference type="ChEBI" id="CHEBI:15378"/>
        <dbReference type="ChEBI" id="CHEBI:30013"/>
        <dbReference type="ChEBI" id="CHEBI:30616"/>
        <dbReference type="ChEBI" id="CHEBI:61977"/>
        <dbReference type="ChEBI" id="CHEBI:456216"/>
        <dbReference type="EC" id="2.7.11.1"/>
    </reaction>
</comment>
<proteinExistence type="predicted"/>
<feature type="domain" description="Protein kinase" evidence="10">
    <location>
        <begin position="1"/>
        <end position="278"/>
    </location>
</feature>
<dbReference type="PANTHER" id="PTHR22967">
    <property type="entry name" value="SERINE/THREONINE PROTEIN KINASE"/>
    <property type="match status" value="1"/>
</dbReference>
<keyword evidence="6" id="KW-0067">ATP-binding</keyword>
<feature type="region of interest" description="Disordered" evidence="9">
    <location>
        <begin position="496"/>
        <end position="521"/>
    </location>
</feature>
<evidence type="ECO:0000256" key="4">
    <source>
        <dbReference type="ARBA" id="ARBA00022741"/>
    </source>
</evidence>
<name>A0AAV5GB26_9BASI</name>
<feature type="compositionally biased region" description="Polar residues" evidence="9">
    <location>
        <begin position="1253"/>
        <end position="1269"/>
    </location>
</feature>
<evidence type="ECO:0000313" key="12">
    <source>
        <dbReference type="Proteomes" id="UP001342314"/>
    </source>
</evidence>
<evidence type="ECO:0000256" key="6">
    <source>
        <dbReference type="ARBA" id="ARBA00022840"/>
    </source>
</evidence>
<dbReference type="PROSITE" id="PS00108">
    <property type="entry name" value="PROTEIN_KINASE_ST"/>
    <property type="match status" value="1"/>
</dbReference>
<dbReference type="GO" id="GO:0004674">
    <property type="term" value="F:protein serine/threonine kinase activity"/>
    <property type="evidence" value="ECO:0007669"/>
    <property type="project" value="UniProtKB-KW"/>
</dbReference>
<evidence type="ECO:0000256" key="2">
    <source>
        <dbReference type="ARBA" id="ARBA00022527"/>
    </source>
</evidence>
<keyword evidence="4" id="KW-0547">Nucleotide-binding</keyword>
<dbReference type="PANTHER" id="PTHR22967:SF57">
    <property type="entry name" value="AUXILIN, ISOFORM A-RELATED"/>
    <property type="match status" value="1"/>
</dbReference>
<feature type="compositionally biased region" description="Low complexity" evidence="9">
    <location>
        <begin position="995"/>
        <end position="1029"/>
    </location>
</feature>
<feature type="compositionally biased region" description="Low complexity" evidence="9">
    <location>
        <begin position="1189"/>
        <end position="1206"/>
    </location>
</feature>
<feature type="region of interest" description="Disordered" evidence="9">
    <location>
        <begin position="535"/>
        <end position="1291"/>
    </location>
</feature>
<keyword evidence="2" id="KW-0723">Serine/threonine-protein kinase</keyword>
<dbReference type="EC" id="2.7.11.1" evidence="1"/>
<evidence type="ECO:0000256" key="1">
    <source>
        <dbReference type="ARBA" id="ARBA00012513"/>
    </source>
</evidence>
<comment type="caution">
    <text evidence="11">The sequence shown here is derived from an EMBL/GenBank/DDBJ whole genome shotgun (WGS) entry which is preliminary data.</text>
</comment>
<dbReference type="SMART" id="SM00220">
    <property type="entry name" value="S_TKc"/>
    <property type="match status" value="1"/>
</dbReference>
<keyword evidence="12" id="KW-1185">Reference proteome</keyword>
<dbReference type="GO" id="GO:0005524">
    <property type="term" value="F:ATP binding"/>
    <property type="evidence" value="ECO:0007669"/>
    <property type="project" value="UniProtKB-KW"/>
</dbReference>
<dbReference type="Gene3D" id="1.10.510.10">
    <property type="entry name" value="Transferase(Phosphotransferase) domain 1"/>
    <property type="match status" value="1"/>
</dbReference>
<feature type="compositionally biased region" description="Polar residues" evidence="9">
    <location>
        <begin position="1045"/>
        <end position="1054"/>
    </location>
</feature>
<feature type="compositionally biased region" description="Acidic residues" evidence="9">
    <location>
        <begin position="836"/>
        <end position="846"/>
    </location>
</feature>
<feature type="compositionally biased region" description="Pro residues" evidence="9">
    <location>
        <begin position="603"/>
        <end position="630"/>
    </location>
</feature>
<feature type="compositionally biased region" description="Polar residues" evidence="9">
    <location>
        <begin position="679"/>
        <end position="695"/>
    </location>
</feature>
<dbReference type="GO" id="GO:0000147">
    <property type="term" value="P:actin cortical patch assembly"/>
    <property type="evidence" value="ECO:0007669"/>
    <property type="project" value="TreeGrafter"/>
</dbReference>
<keyword evidence="5" id="KW-0418">Kinase</keyword>
<evidence type="ECO:0000313" key="11">
    <source>
        <dbReference type="EMBL" id="GJN87498.1"/>
    </source>
</evidence>
<feature type="compositionally biased region" description="Low complexity" evidence="9">
    <location>
        <begin position="1158"/>
        <end position="1173"/>
    </location>
</feature>
<dbReference type="GO" id="GO:0007015">
    <property type="term" value="P:actin filament organization"/>
    <property type="evidence" value="ECO:0007669"/>
    <property type="project" value="TreeGrafter"/>
</dbReference>
<dbReference type="PROSITE" id="PS50011">
    <property type="entry name" value="PROTEIN_KINASE_DOM"/>
    <property type="match status" value="1"/>
</dbReference>
<feature type="compositionally biased region" description="Basic and acidic residues" evidence="9">
    <location>
        <begin position="824"/>
        <end position="835"/>
    </location>
</feature>
<gene>
    <name evidence="11" type="ORF">Rhopal_000447-T1</name>
</gene>
<feature type="compositionally biased region" description="Low complexity" evidence="9">
    <location>
        <begin position="412"/>
        <end position="425"/>
    </location>
</feature>
<feature type="compositionally biased region" description="Low complexity" evidence="9">
    <location>
        <begin position="927"/>
        <end position="942"/>
    </location>
</feature>
<organism evidence="11 12">
    <name type="scientific">Rhodotorula paludigena</name>
    <dbReference type="NCBI Taxonomy" id="86838"/>
    <lineage>
        <taxon>Eukaryota</taxon>
        <taxon>Fungi</taxon>
        <taxon>Dikarya</taxon>
        <taxon>Basidiomycota</taxon>
        <taxon>Pucciniomycotina</taxon>
        <taxon>Microbotryomycetes</taxon>
        <taxon>Sporidiobolales</taxon>
        <taxon>Sporidiobolaceae</taxon>
        <taxon>Rhodotorula</taxon>
    </lineage>
</organism>
<feature type="compositionally biased region" description="Low complexity" evidence="9">
    <location>
        <begin position="747"/>
        <end position="761"/>
    </location>
</feature>
<evidence type="ECO:0000256" key="9">
    <source>
        <dbReference type="SAM" id="MobiDB-lite"/>
    </source>
</evidence>
<dbReference type="EMBL" id="BQKY01000001">
    <property type="protein sequence ID" value="GJN87498.1"/>
    <property type="molecule type" value="Genomic_DNA"/>
</dbReference>
<feature type="compositionally biased region" description="Basic and acidic residues" evidence="9">
    <location>
        <begin position="1136"/>
        <end position="1149"/>
    </location>
</feature>
<feature type="compositionally biased region" description="Low complexity" evidence="9">
    <location>
        <begin position="882"/>
        <end position="898"/>
    </location>
</feature>
<feature type="compositionally biased region" description="Basic and acidic residues" evidence="9">
    <location>
        <begin position="797"/>
        <end position="809"/>
    </location>
</feature>
<sequence length="1291" mass="132909">MQFGGFAHVYLAKSAVPLPRGSPTATTQHVLKRMVVPDKRGVEEVGREVEVMRQLKNHPKIVNMIEASVADLPGGMDGSKGYEIYILMEWCQGGGIIDMMNTRLQNRLTEGEILKIFSDVVEAVAHMHYQSPPLIHRDLKVENILLSPPQTYKLCDFGSTTRPLPREKVPTSVEGIQKIEHEINKTTTLQYRAPELVDVWGRKGFDEKIDIWALGVFLYKLCFYTTPFEEHGPLAILNAQYKFPPYPAYSSSIRSLIAAMLQERASQRPNIYQVHEMVCRLRGVPVRLENKYALSAAPTGHPLPYPTSTSSTPVPPSASNLRSPSLAGPPSLPQSPHPTASILSASPGAPPHSASHGNLASLAGQIPPMRRGRPGKLPTPAAAGAPQAGVEAERRVRTGLAEWHAGGERGEAAAAAARTPGGSSAGAAMDWEAFGGSASSPAAAGGAAASNGFGDAFAPPRPLTSAAQSAGLETSVELPSNAGMFPELSPQSLAALGGGSGAAAGPVSPMHIDGAGERDDERTRFEATFPALDDAAAAKGEDEDPLAAFGRGAGPSRPEVPSLLDAPSPPPPGVQEEKKEPEGAAPRMPAQLTGEKAESDAAPGPPLPRRPPTTSPAPPSAPAVKGPPPAVANKPNLVSRGSQTSPHLMASWKPSSSSLSSSPAPAPSAAQPSSGSSALRQSSIPELELSSSDAPSRQVLDLLGDEPESNLDALAPRPASRSPGPVPSPTPSGGSGNVASKRMSFLSGGAASQPGSPSTGAGAAGEREKFRPQKRMSVGGAGAGPSIPPKPSPKPSLDAEREKSVEERFPALTLEEPTPSPRPAEGEQWERLVEKEDADDSSDDEAPAAAAAAAEPLTSSTSTSTDGKKVAAPAFDDDDFAPRAAPAGSGRPRFGGAAQRKSSSALPPASVPQISTSPAPLEYANVDAAASSDAQRQDSYASNASSSVGDGGIDLGPALASIHKFAPQGTGNGFKTPQSLLDEQDDDFAPPPPKSASAAHFAPSPGSQPTSPLPSSTTFEAPPQGGPHSPKSPPPLVAPKPQSSNRKQAINSLVSRYEGLGTTLTGGPPPAGVKPQGLRKDSTGSSTGSGASHALHQRDVVQPQRLPQWGRTPSASSLGPAAATASIKSPVGSVREVPEDNHSDSDDFAPRQMPPAALPKSATPTSTSTSSAPQGQRVPFKPVPPPSNSPGGSPSLSAASGSSRPAFGHVANRPSFGGGGSMRGAPAVSHQPQPQSQAPGQDEPEERFAGVSNMKNRWESLSHSGSNDSGGAAAQRGGAGAAAKRRSWAQI</sequence>
<dbReference type="InterPro" id="IPR000719">
    <property type="entry name" value="Prot_kinase_dom"/>
</dbReference>
<evidence type="ECO:0000256" key="8">
    <source>
        <dbReference type="ARBA" id="ARBA00048679"/>
    </source>
</evidence>
<evidence type="ECO:0000256" key="5">
    <source>
        <dbReference type="ARBA" id="ARBA00022777"/>
    </source>
</evidence>
<feature type="compositionally biased region" description="Polar residues" evidence="9">
    <location>
        <begin position="1230"/>
        <end position="1239"/>
    </location>
</feature>